<protein>
    <submittedName>
        <fullName evidence="1">Uncharacterized protein</fullName>
    </submittedName>
</protein>
<accession>A0A2T9X7D1</accession>
<dbReference type="RefSeq" id="WP_013776142.1">
    <property type="nucleotide sequence ID" value="NC_015518.1"/>
</dbReference>
<proteinExistence type="predicted"/>
<dbReference type="AlphaFoldDB" id="A0A2T9X7D1"/>
<dbReference type="EMBL" id="QEFD01000128">
    <property type="protein sequence ID" value="PVU75932.1"/>
    <property type="molecule type" value="Genomic_DNA"/>
</dbReference>
<sequence length="126" mass="14583">MVQLYVENSKSKSGKHAIRTLLYKVVDGKLIEVKDEGNKVSPTYKVGEAKVINISDNGIYIYVKLVKNIYNRIIGEILVIDNNSIVLKLKYRKLKIKKIEGDEKYFDKVKELFEKLKIPIKRANLK</sequence>
<gene>
    <name evidence="1" type="ORF">DDW13_04230</name>
</gene>
<organism evidence="1 2">
    <name type="scientific">Acidianus hospitalis</name>
    <dbReference type="NCBI Taxonomy" id="563177"/>
    <lineage>
        <taxon>Archaea</taxon>
        <taxon>Thermoproteota</taxon>
        <taxon>Thermoprotei</taxon>
        <taxon>Sulfolobales</taxon>
        <taxon>Sulfolobaceae</taxon>
        <taxon>Acidianus</taxon>
    </lineage>
</organism>
<evidence type="ECO:0000313" key="2">
    <source>
        <dbReference type="Proteomes" id="UP000245638"/>
    </source>
</evidence>
<dbReference type="OMA" id="HYAWIVR"/>
<evidence type="ECO:0000313" key="1">
    <source>
        <dbReference type="EMBL" id="PVU75932.1"/>
    </source>
</evidence>
<comment type="caution">
    <text evidence="1">The sequence shown here is derived from an EMBL/GenBank/DDBJ whole genome shotgun (WGS) entry which is preliminary data.</text>
</comment>
<dbReference type="Proteomes" id="UP000245638">
    <property type="component" value="Unassembled WGS sequence"/>
</dbReference>
<reference evidence="1 2" key="1">
    <citation type="journal article" date="2015" name="Appl. Environ. Microbiol.">
        <title>Nanoarchaeota, Their Sulfolobales Host, and Nanoarchaeota Virus Distribution across Yellowstone National Park Hot Springs.</title>
        <authorList>
            <person name="Munson-McGee J.H."/>
            <person name="Field E.K."/>
            <person name="Bateson M."/>
            <person name="Rooney C."/>
            <person name="Stepanauskas R."/>
            <person name="Young M.J."/>
        </authorList>
    </citation>
    <scope>NUCLEOTIDE SEQUENCE [LARGE SCALE GENOMIC DNA]</scope>
    <source>
        <strain evidence="1">SCGC AC-742_N10</strain>
    </source>
</reference>
<name>A0A2T9X7D1_9CREN</name>